<dbReference type="NCBIfam" id="TIGR03891">
    <property type="entry name" value="thiopep_ocin"/>
    <property type="match status" value="1"/>
</dbReference>
<evidence type="ECO:0000259" key="1">
    <source>
        <dbReference type="Pfam" id="PF04738"/>
    </source>
</evidence>
<evidence type="ECO:0000259" key="2">
    <source>
        <dbReference type="Pfam" id="PF14028"/>
    </source>
</evidence>
<dbReference type="Pfam" id="PF04738">
    <property type="entry name" value="Lant_dehydr_N"/>
    <property type="match status" value="1"/>
</dbReference>
<dbReference type="RefSeq" id="WP_111636340.1">
    <property type="nucleotide sequence ID" value="NZ_QLLR01000045.1"/>
</dbReference>
<dbReference type="InterPro" id="IPR023809">
    <property type="entry name" value="Thiopep_bacteriocin_synth_dom"/>
</dbReference>
<feature type="domain" description="Thiopeptide-type bacteriocin biosynthesis" evidence="2">
    <location>
        <begin position="747"/>
        <end position="1018"/>
    </location>
</feature>
<organism evidence="3 4">
    <name type="scientific">Pedobacter cryoconitis</name>
    <dbReference type="NCBI Taxonomy" id="188932"/>
    <lineage>
        <taxon>Bacteria</taxon>
        <taxon>Pseudomonadati</taxon>
        <taxon>Bacteroidota</taxon>
        <taxon>Sphingobacteriia</taxon>
        <taxon>Sphingobacteriales</taxon>
        <taxon>Sphingobacteriaceae</taxon>
        <taxon>Pedobacter</taxon>
    </lineage>
</organism>
<reference evidence="3 4" key="1">
    <citation type="submission" date="2018-06" db="EMBL/GenBank/DDBJ databases">
        <title>Genomic Encyclopedia of Archaeal and Bacterial Type Strains, Phase II (KMG-II): from individual species to whole genera.</title>
        <authorList>
            <person name="Goeker M."/>
        </authorList>
    </citation>
    <scope>NUCLEOTIDE SEQUENCE [LARGE SCALE GENOMIC DNA]</scope>
    <source>
        <strain evidence="3 4">DSM 14825</strain>
    </source>
</reference>
<gene>
    <name evidence="3" type="ORF">LY11_05059</name>
</gene>
<feature type="domain" description="Lantibiotic dehydratase N-terminal" evidence="1">
    <location>
        <begin position="46"/>
        <end position="682"/>
    </location>
</feature>
<sequence>MNQLTTADFYLIRTPSFSIDSLYALNKYLQDQDINAVKQTFSNDFFLKAIYFSSRDFYKIAKFWIDDDAVIFNSEDRVLITLYKYYNRICSRSTPYGLFAGFALGKTSKQPSKISFCKENFFDSIFRTDMLFLNRLKKEILKQEENTKILFYPNNTIYQFGDKLRFIEWDDDNNYKISEITNNSLIAEIIDSSKKGINKSDICAIINKQYEELEHPEIADYIDTIISSKILVDQLPPYITSNKNPVDELYHKLTESNIESTLLKEISSFVESQRNTINIDEIENFSKTYSDYLNPEHHPFQVDLKVNFQENNLNTKIVDGIINSALELMGTVKKEESTRISSFKNKFNRKFENKEVLLAHALDPQLGIGYDFHVSGNVEEMPLIQNIDFSYETNETEVKIPPIINIILKKYLRHLDHFTQQPIILTEEDIKSISNTTSSYKWNTDYYLIGDLLSANFEELDNDKYKFLCKSSIPSPYLSNLFSRFAYHDKELEDKLKTYAKNDEDSNYINAEIIHHPGGRVGNILLRPRLYNYEIPYVTNTNAAHDKIDISDIIVSIRNNEIFLQSKTLNKEIRPRLSSAHNFSREQLPIFRFLCDLQYQNTNPGLRWDWSFLSTQTFLPRVEYKKLVLSEARWKISKNKNINLNLLREQIAELKIPKDCKIKEGDNVILIDTTHIVCLNILLNKIRKGDFNIYENINNSSFISKEDKKYCSEFIFPIVNNQHVQNINGQAYKEKSEKRDFYPGSEWIYFKIYCSHMVGDRIITSVIKNTIAFINERDHIQLNWFFIRYEDPDHHLRFRIKATDINDFLAVLDRFLKPLIDEELVFSLQIDTYKREIERYGEDNIELSELLFCNDSSAIMQFLDLTTNYEEDEAIRWKTAIASIDILLDDFGLSLHQKKLLFEKAYHGFLPEFVDISDSDCKKQFKSSIDLKLRDSKKFLDDVLRIKDYTDINDFIVPFKNRSVDNGPIVSSIKNNVENEEKLISLLQSYVHMTLNRFFYTKARMHELVIYYFMFKTYNSILNRDEK</sequence>
<evidence type="ECO:0000313" key="3">
    <source>
        <dbReference type="EMBL" id="RAJ21009.1"/>
    </source>
</evidence>
<proteinExistence type="predicted"/>
<dbReference type="AlphaFoldDB" id="A0A327RWA9"/>
<dbReference type="OrthoDB" id="1273722at2"/>
<dbReference type="Proteomes" id="UP000249754">
    <property type="component" value="Unassembled WGS sequence"/>
</dbReference>
<comment type="caution">
    <text evidence="3">The sequence shown here is derived from an EMBL/GenBank/DDBJ whole genome shotgun (WGS) entry which is preliminary data.</text>
</comment>
<protein>
    <submittedName>
        <fullName evidence="3">Thiopeptide-type bacteriocin biosynthesis protein</fullName>
    </submittedName>
</protein>
<dbReference type="Pfam" id="PF14028">
    <property type="entry name" value="Lant_dehydr_C"/>
    <property type="match status" value="1"/>
</dbReference>
<dbReference type="InterPro" id="IPR006827">
    <property type="entry name" value="Lant_deHydtase_N"/>
</dbReference>
<accession>A0A327RWA9</accession>
<dbReference type="EMBL" id="QLLR01000045">
    <property type="protein sequence ID" value="RAJ21009.1"/>
    <property type="molecule type" value="Genomic_DNA"/>
</dbReference>
<evidence type="ECO:0000313" key="4">
    <source>
        <dbReference type="Proteomes" id="UP000249754"/>
    </source>
</evidence>
<name>A0A327RWA9_9SPHI</name>